<dbReference type="AlphaFoldDB" id="A0A8I5ZQF8"/>
<dbReference type="AGR" id="RGD:1564177"/>
<name>A0A8I5ZQF8_RAT</name>
<sequence>MIFGPFFPPPESIGRNPIHFSQDGVVYAHTMENSSNSPRGTREPAPPRRTWRGHFQRALARVSKFFRRVHRSSRGDHGSPRGTHAQ</sequence>
<evidence type="ECO:0000256" key="1">
    <source>
        <dbReference type="SAM" id="MobiDB-lite"/>
    </source>
</evidence>
<organism evidence="2 3">
    <name type="scientific">Rattus norvegicus</name>
    <name type="common">Rat</name>
    <dbReference type="NCBI Taxonomy" id="10116"/>
    <lineage>
        <taxon>Eukaryota</taxon>
        <taxon>Metazoa</taxon>
        <taxon>Chordata</taxon>
        <taxon>Craniata</taxon>
        <taxon>Vertebrata</taxon>
        <taxon>Euteleostomi</taxon>
        <taxon>Mammalia</taxon>
        <taxon>Eutheria</taxon>
        <taxon>Euarchontoglires</taxon>
        <taxon>Glires</taxon>
        <taxon>Rodentia</taxon>
        <taxon>Myomorpha</taxon>
        <taxon>Muroidea</taxon>
        <taxon>Muridae</taxon>
        <taxon>Murinae</taxon>
        <taxon>Rattus</taxon>
    </lineage>
</organism>
<dbReference type="GeneTree" id="ENSGT00410000029400"/>
<reference evidence="2" key="2">
    <citation type="submission" date="2025-08" db="UniProtKB">
        <authorList>
            <consortium name="Ensembl"/>
        </authorList>
    </citation>
    <scope>IDENTIFICATION</scope>
    <source>
        <strain evidence="2">Brown Norway</strain>
    </source>
</reference>
<dbReference type="RGD" id="1564177">
    <property type="gene designation" value="Fam236d"/>
</dbReference>
<feature type="region of interest" description="Disordered" evidence="1">
    <location>
        <begin position="67"/>
        <end position="86"/>
    </location>
</feature>
<reference evidence="2" key="3">
    <citation type="submission" date="2025-09" db="UniProtKB">
        <authorList>
            <consortium name="Ensembl"/>
        </authorList>
    </citation>
    <scope>IDENTIFICATION</scope>
    <source>
        <strain evidence="2">Brown Norway</strain>
    </source>
</reference>
<dbReference type="OMA" id="KFFRRVH"/>
<evidence type="ECO:0000313" key="2">
    <source>
        <dbReference type="Ensembl" id="ENSRNOP00000080322.1"/>
    </source>
</evidence>
<dbReference type="Proteomes" id="UP000002494">
    <property type="component" value="Chromosome X"/>
</dbReference>
<dbReference type="Ensembl" id="ENSRNOT00000108124.2">
    <property type="protein sequence ID" value="ENSRNOP00000080322.1"/>
    <property type="gene ID" value="ENSRNOG00000069062.2"/>
</dbReference>
<protein>
    <submittedName>
        <fullName evidence="2">Family with sequence similarity 236 member D</fullName>
    </submittedName>
</protein>
<keyword evidence="3" id="KW-1185">Reference proteome</keyword>
<accession>A0A8I5ZQF8</accession>
<reference evidence="2" key="1">
    <citation type="submission" date="2024-01" db="EMBL/GenBank/DDBJ databases">
        <title>GRCr8: a new rat reference genome assembly contstructed from accurate long reads and long range scaffolding.</title>
        <authorList>
            <person name="Doris P.A."/>
            <person name="Kalbfleisch T."/>
            <person name="Li K."/>
            <person name="Howe K."/>
            <person name="Wood J."/>
        </authorList>
    </citation>
    <scope>NUCLEOTIDE SEQUENCE [LARGE SCALE GENOMIC DNA]</scope>
    <source>
        <strain evidence="2">Brown Norway</strain>
    </source>
</reference>
<gene>
    <name evidence="2 4" type="primary">Fam236d</name>
</gene>
<proteinExistence type="predicted"/>
<evidence type="ECO:0000313" key="4">
    <source>
        <dbReference type="RGD" id="1564177"/>
    </source>
</evidence>
<evidence type="ECO:0000313" key="3">
    <source>
        <dbReference type="Proteomes" id="UP000002494"/>
    </source>
</evidence>